<organism evidence="1 2">
    <name type="scientific">Nicotiana tabacum</name>
    <name type="common">Common tobacco</name>
    <dbReference type="NCBI Taxonomy" id="4097"/>
    <lineage>
        <taxon>Eukaryota</taxon>
        <taxon>Viridiplantae</taxon>
        <taxon>Streptophyta</taxon>
        <taxon>Embryophyta</taxon>
        <taxon>Tracheophyta</taxon>
        <taxon>Spermatophyta</taxon>
        <taxon>Magnoliopsida</taxon>
        <taxon>eudicotyledons</taxon>
        <taxon>Gunneridae</taxon>
        <taxon>Pentapetalae</taxon>
        <taxon>asterids</taxon>
        <taxon>lamiids</taxon>
        <taxon>Solanales</taxon>
        <taxon>Solanaceae</taxon>
        <taxon>Nicotianoideae</taxon>
        <taxon>Nicotianeae</taxon>
        <taxon>Nicotiana</taxon>
    </lineage>
</organism>
<evidence type="ECO:0000313" key="2">
    <source>
        <dbReference type="RefSeq" id="XP_075084730.1"/>
    </source>
</evidence>
<accession>A0AC58SID2</accession>
<keyword evidence="1" id="KW-1185">Reference proteome</keyword>
<dbReference type="Proteomes" id="UP000790787">
    <property type="component" value="Chromosome 13"/>
</dbReference>
<protein>
    <submittedName>
        <fullName evidence="2">Uncharacterized protein LOC142167985</fullName>
    </submittedName>
</protein>
<reference evidence="2" key="2">
    <citation type="submission" date="2025-08" db="UniProtKB">
        <authorList>
            <consortium name="RefSeq"/>
        </authorList>
    </citation>
    <scope>IDENTIFICATION</scope>
    <source>
        <tissue evidence="2">Leaf</tissue>
    </source>
</reference>
<reference evidence="1" key="1">
    <citation type="journal article" date="2014" name="Nat. Commun.">
        <title>The tobacco genome sequence and its comparison with those of tomato and potato.</title>
        <authorList>
            <person name="Sierro N."/>
            <person name="Battey J.N."/>
            <person name="Ouadi S."/>
            <person name="Bakaher N."/>
            <person name="Bovet L."/>
            <person name="Willig A."/>
            <person name="Goepfert S."/>
            <person name="Peitsch M.C."/>
            <person name="Ivanov N.V."/>
        </authorList>
    </citation>
    <scope>NUCLEOTIDE SEQUENCE [LARGE SCALE GENOMIC DNA]</scope>
</reference>
<evidence type="ECO:0000313" key="1">
    <source>
        <dbReference type="Proteomes" id="UP000790787"/>
    </source>
</evidence>
<sequence>MPWISFCDILIRLQPVHKCIVVHWIKPDMDNVKINTDGSYLKVEGKAGLGGALRDENEDSIMAFSLPYSCENHNLAEAYAAWTGINWCVQNGFTIVTLELDSLYIVDILRHENTTNYRLSQITDMI</sequence>
<dbReference type="RefSeq" id="XP_075084730.1">
    <property type="nucleotide sequence ID" value="XM_075228629.1"/>
</dbReference>
<proteinExistence type="predicted"/>
<name>A0AC58SID2_TOBAC</name>
<gene>
    <name evidence="2" type="primary">LOC142167985</name>
</gene>